<gene>
    <name evidence="19" type="primary">dnaB</name>
    <name evidence="19" type="ORF">IC235_19150</name>
</gene>
<comment type="catalytic activity">
    <reaction evidence="13 15">
        <text>ATP + H2O = ADP + phosphate + H(+)</text>
        <dbReference type="Rhea" id="RHEA:13065"/>
        <dbReference type="ChEBI" id="CHEBI:15377"/>
        <dbReference type="ChEBI" id="CHEBI:15378"/>
        <dbReference type="ChEBI" id="CHEBI:30616"/>
        <dbReference type="ChEBI" id="CHEBI:43474"/>
        <dbReference type="ChEBI" id="CHEBI:456216"/>
        <dbReference type="EC" id="5.6.2.3"/>
    </reaction>
</comment>
<dbReference type="InterPro" id="IPR027434">
    <property type="entry name" value="Homing_endonucl"/>
</dbReference>
<dbReference type="Pfam" id="PF03796">
    <property type="entry name" value="DnaB_C"/>
    <property type="match status" value="1"/>
</dbReference>
<evidence type="ECO:0000256" key="10">
    <source>
        <dbReference type="ARBA" id="ARBA00023235"/>
    </source>
</evidence>
<name>A0A927BGT9_9BACT</name>
<evidence type="ECO:0000313" key="19">
    <source>
        <dbReference type="EMBL" id="MBD2770010.1"/>
    </source>
</evidence>
<keyword evidence="5 15" id="KW-0547">Nucleotide-binding</keyword>
<evidence type="ECO:0000256" key="13">
    <source>
        <dbReference type="ARBA" id="ARBA00048954"/>
    </source>
</evidence>
<evidence type="ECO:0000256" key="8">
    <source>
        <dbReference type="ARBA" id="ARBA00022840"/>
    </source>
</evidence>
<dbReference type="InterPro" id="IPR036844">
    <property type="entry name" value="Hint_dom_sf"/>
</dbReference>
<evidence type="ECO:0000256" key="7">
    <source>
        <dbReference type="ARBA" id="ARBA00022806"/>
    </source>
</evidence>
<dbReference type="GO" id="GO:0016787">
    <property type="term" value="F:hydrolase activity"/>
    <property type="evidence" value="ECO:0007669"/>
    <property type="project" value="UniProtKB-KW"/>
</dbReference>
<feature type="domain" description="SF4 helicase" evidence="18">
    <location>
        <begin position="209"/>
        <end position="246"/>
    </location>
</feature>
<evidence type="ECO:0000256" key="9">
    <source>
        <dbReference type="ARBA" id="ARBA00023125"/>
    </source>
</evidence>
<dbReference type="PROSITE" id="PS51199">
    <property type="entry name" value="SF4_HELICASE"/>
    <property type="match status" value="2"/>
</dbReference>
<sequence>MQDRMDDRLKQSAARAKAALANRGSAGLGAFNGSAAGKLPPQAPELEMAVLGALMLEKDALTSVIDLLKPESFYKDSHQRIYRAIIRLFDKSEPIDQLTVVHELREMGELEACGGPFYVANLTLKVNSAANVEYHARIITETAIKRELIRISSEIQRDAFEDTTDVFKLLDDTESALFEVSESNIRKNFDDMRSLMGKAIKELEEKKNQKDGLTGVPTGFTALDRVTSGWQPSDLVIIAARPGMGKCLGKGTKVLMYNGDLRNVEDVRAGELLMGDDSTPRRVLSIARGRENMYWVRQNKGDDYRVNESHILSLKRSRNEGPHCHGEVLNITVKDWLAKSAEFRSNYKGYKVPVEFAAEELPIDPYFLGLWLGDGNSNNCRITGPDQEVIDYLHDYAAGLHRQVTVGVVENRGNSYGITRGRQGGSIAEYSLQDELRQLGVLGDKHIPRAYAINSTDNRLRLLAGLIDSDGHLNAVSNGYEITQKSHHLARQIKFLCDSLGFRTSLTKKRAATSSIGYESEVWRVRFYGDLDRIPVRIARKKANPWASPVDWRQTGISVEFDKVDDYYGFEIDGNRLFLLQDMTVTHNTAFVVSAMRNAAVEFKRPVAIFSLEMSSLQLVNRLISAEAELDSDKIKKGTLADYEWQQLNHKITDLSAAPIYIDDTPALSIRELRTKCRRLRSQKDVQLIIVDYLQLMSGNTDGRGGNREQEIASISRALKGIAKELNVPVLALSQLSRSVETRGGEKRPQLSDLRESGSIEQDADMVIFLYRPEYYGLDQDAEGNSTQGVGEVIIAKHRNGSLETVQLKFIGRFTKFADLDGAGAFDTSGYQPMGLPASTFDSEPSGSYAPNTIRLGSKINESPVPFPKGNINKHEDPPF</sequence>
<dbReference type="Gene3D" id="1.10.860.10">
    <property type="entry name" value="DNAb Helicase, Chain A"/>
    <property type="match status" value="1"/>
</dbReference>
<evidence type="ECO:0000259" key="18">
    <source>
        <dbReference type="PROSITE" id="PS51199"/>
    </source>
</evidence>
<dbReference type="PANTHER" id="PTHR30153">
    <property type="entry name" value="REPLICATIVE DNA HELICASE DNAB"/>
    <property type="match status" value="1"/>
</dbReference>
<dbReference type="InterPro" id="IPR007693">
    <property type="entry name" value="DNA_helicase_DnaB-like_N"/>
</dbReference>
<dbReference type="GO" id="GO:0005524">
    <property type="term" value="F:ATP binding"/>
    <property type="evidence" value="ECO:0007669"/>
    <property type="project" value="UniProtKB-UniRule"/>
</dbReference>
<organism evidence="19 20">
    <name type="scientific">Hymenobacter montanus</name>
    <dbReference type="NCBI Taxonomy" id="2771359"/>
    <lineage>
        <taxon>Bacteria</taxon>
        <taxon>Pseudomonadati</taxon>
        <taxon>Bacteroidota</taxon>
        <taxon>Cytophagia</taxon>
        <taxon>Cytophagales</taxon>
        <taxon>Hymenobacteraceae</taxon>
        <taxon>Hymenobacter</taxon>
    </lineage>
</organism>
<feature type="domain" description="DOD-type homing endonuclease" evidence="17">
    <location>
        <begin position="367"/>
        <end position="502"/>
    </location>
</feature>
<dbReference type="SUPFAM" id="SSF52540">
    <property type="entry name" value="P-loop containing nucleoside triphosphate hydrolases"/>
    <property type="match status" value="2"/>
</dbReference>
<dbReference type="InterPro" id="IPR004860">
    <property type="entry name" value="LAGLIDADG_dom"/>
</dbReference>
<dbReference type="GO" id="GO:0004519">
    <property type="term" value="F:endonuclease activity"/>
    <property type="evidence" value="ECO:0007669"/>
    <property type="project" value="InterPro"/>
</dbReference>
<comment type="function">
    <text evidence="12 15">The intein is an endonuclease.</text>
</comment>
<dbReference type="Pfam" id="PF14528">
    <property type="entry name" value="LAGLIDADG_3"/>
    <property type="match status" value="1"/>
</dbReference>
<dbReference type="PROSITE" id="PS50819">
    <property type="entry name" value="INTEIN_ENDONUCLEASE"/>
    <property type="match status" value="1"/>
</dbReference>
<dbReference type="AlphaFoldDB" id="A0A927BGT9"/>
<dbReference type="SUPFAM" id="SSF55608">
    <property type="entry name" value="Homing endonucleases"/>
    <property type="match status" value="1"/>
</dbReference>
<dbReference type="SUPFAM" id="SSF48024">
    <property type="entry name" value="N-terminal domain of DnaB helicase"/>
    <property type="match status" value="1"/>
</dbReference>
<comment type="caution">
    <text evidence="19">The sequence shown here is derived from an EMBL/GenBank/DDBJ whole genome shotgun (WGS) entry which is preliminary data.</text>
</comment>
<keyword evidence="20" id="KW-1185">Reference proteome</keyword>
<dbReference type="Gene3D" id="2.170.16.10">
    <property type="entry name" value="Hedgehog/Intein (Hint) domain"/>
    <property type="match status" value="1"/>
</dbReference>
<keyword evidence="8 15" id="KW-0067">ATP-binding</keyword>
<comment type="similarity">
    <text evidence="1 15">Belongs to the helicase family. DnaB subfamily.</text>
</comment>
<dbReference type="FunFam" id="1.10.860.10:FF:000001">
    <property type="entry name" value="Replicative DNA helicase"/>
    <property type="match status" value="1"/>
</dbReference>
<protein>
    <recommendedName>
        <fullName evidence="14 15">Replicative DNA helicase</fullName>
        <ecNumber evidence="14 15">5.6.2.3</ecNumber>
    </recommendedName>
</protein>
<keyword evidence="10" id="KW-0413">Isomerase</keyword>
<evidence type="ECO:0000256" key="16">
    <source>
        <dbReference type="SAM" id="MobiDB-lite"/>
    </source>
</evidence>
<evidence type="ECO:0000256" key="15">
    <source>
        <dbReference type="RuleBase" id="RU362085"/>
    </source>
</evidence>
<comment type="function">
    <text evidence="11 15">The main replicative DNA helicase, it participates in initiation and elongation during chromosome replication. Travels ahead of the DNA replisome, separating dsDNA into templates for DNA synthesis. A processive ATP-dependent 5'-3' DNA helicase it has DNA-dependent ATPase activity.</text>
</comment>
<evidence type="ECO:0000259" key="17">
    <source>
        <dbReference type="PROSITE" id="PS50819"/>
    </source>
</evidence>
<dbReference type="Pfam" id="PF00772">
    <property type="entry name" value="DnaB"/>
    <property type="match status" value="1"/>
</dbReference>
<keyword evidence="3 15" id="KW-0235">DNA replication</keyword>
<dbReference type="GO" id="GO:0043139">
    <property type="term" value="F:5'-3' DNA helicase activity"/>
    <property type="evidence" value="ECO:0007669"/>
    <property type="project" value="UniProtKB-EC"/>
</dbReference>
<evidence type="ECO:0000256" key="1">
    <source>
        <dbReference type="ARBA" id="ARBA00008428"/>
    </source>
</evidence>
<evidence type="ECO:0000256" key="5">
    <source>
        <dbReference type="ARBA" id="ARBA00022741"/>
    </source>
</evidence>
<dbReference type="Gene3D" id="3.40.50.300">
    <property type="entry name" value="P-loop containing nucleotide triphosphate hydrolases"/>
    <property type="match status" value="2"/>
</dbReference>
<evidence type="ECO:0000256" key="3">
    <source>
        <dbReference type="ARBA" id="ARBA00022705"/>
    </source>
</evidence>
<evidence type="ECO:0000313" key="20">
    <source>
        <dbReference type="Proteomes" id="UP000612233"/>
    </source>
</evidence>
<dbReference type="PANTHER" id="PTHR30153:SF2">
    <property type="entry name" value="REPLICATIVE DNA HELICASE"/>
    <property type="match status" value="1"/>
</dbReference>
<evidence type="ECO:0000256" key="2">
    <source>
        <dbReference type="ARBA" id="ARBA00022515"/>
    </source>
</evidence>
<dbReference type="SUPFAM" id="SSF51294">
    <property type="entry name" value="Hedgehog/intein (Hint) domain"/>
    <property type="match status" value="1"/>
</dbReference>
<keyword evidence="9 15" id="KW-0238">DNA-binding</keyword>
<keyword evidence="2 15" id="KW-0639">Primosome</keyword>
<feature type="domain" description="SF4 helicase" evidence="18">
    <location>
        <begin position="589"/>
        <end position="824"/>
    </location>
</feature>
<evidence type="ECO:0000256" key="6">
    <source>
        <dbReference type="ARBA" id="ARBA00022801"/>
    </source>
</evidence>
<evidence type="ECO:0000256" key="4">
    <source>
        <dbReference type="ARBA" id="ARBA00022737"/>
    </source>
</evidence>
<keyword evidence="4" id="KW-0677">Repeat</keyword>
<dbReference type="RefSeq" id="WP_191006821.1">
    <property type="nucleotide sequence ID" value="NZ_JACXAD010000027.1"/>
</dbReference>
<feature type="region of interest" description="Disordered" evidence="16">
    <location>
        <begin position="860"/>
        <end position="880"/>
    </location>
</feature>
<dbReference type="GO" id="GO:0003677">
    <property type="term" value="F:DNA binding"/>
    <property type="evidence" value="ECO:0007669"/>
    <property type="project" value="UniProtKB-UniRule"/>
</dbReference>
<dbReference type="EC" id="5.6.2.3" evidence="14 15"/>
<keyword evidence="7 15" id="KW-0347">Helicase</keyword>
<dbReference type="Proteomes" id="UP000612233">
    <property type="component" value="Unassembled WGS sequence"/>
</dbReference>
<dbReference type="Pfam" id="PF05203">
    <property type="entry name" value="Hom_end_hint"/>
    <property type="match status" value="1"/>
</dbReference>
<dbReference type="EMBL" id="JACXAD010000027">
    <property type="protein sequence ID" value="MBD2770010.1"/>
    <property type="molecule type" value="Genomic_DNA"/>
</dbReference>
<proteinExistence type="inferred from homology"/>
<dbReference type="InterPro" id="IPR036185">
    <property type="entry name" value="DNA_heli_DnaB-like_N_sf"/>
</dbReference>
<keyword evidence="6 15" id="KW-0378">Hydrolase</keyword>
<dbReference type="InterPro" id="IPR027417">
    <property type="entry name" value="P-loop_NTPase"/>
</dbReference>
<dbReference type="InterPro" id="IPR016136">
    <property type="entry name" value="DNA_helicase_N/primase_C"/>
</dbReference>
<dbReference type="GO" id="GO:0006269">
    <property type="term" value="P:DNA replication, synthesis of primer"/>
    <property type="evidence" value="ECO:0007669"/>
    <property type="project" value="UniProtKB-UniRule"/>
</dbReference>
<evidence type="ECO:0000256" key="12">
    <source>
        <dbReference type="ARBA" id="ARBA00044940"/>
    </source>
</evidence>
<evidence type="ECO:0000256" key="11">
    <source>
        <dbReference type="ARBA" id="ARBA00044932"/>
    </source>
</evidence>
<evidence type="ECO:0000256" key="14">
    <source>
        <dbReference type="NCBIfam" id="TIGR00665"/>
    </source>
</evidence>
<dbReference type="InterPro" id="IPR004042">
    <property type="entry name" value="Intein_endonuc_central"/>
</dbReference>
<dbReference type="Gene3D" id="3.10.28.10">
    <property type="entry name" value="Homing endonucleases"/>
    <property type="match status" value="1"/>
</dbReference>
<dbReference type="GO" id="GO:0030908">
    <property type="term" value="P:protein splicing"/>
    <property type="evidence" value="ECO:0007669"/>
    <property type="project" value="InterPro"/>
</dbReference>
<dbReference type="CDD" id="cd00984">
    <property type="entry name" value="DnaB_C"/>
    <property type="match status" value="1"/>
</dbReference>
<dbReference type="InterPro" id="IPR007692">
    <property type="entry name" value="DNA_helicase_DnaB"/>
</dbReference>
<dbReference type="InterPro" id="IPR007868">
    <property type="entry name" value="Hom_end_hint"/>
</dbReference>
<dbReference type="GO" id="GO:1990077">
    <property type="term" value="C:primosome complex"/>
    <property type="evidence" value="ECO:0007669"/>
    <property type="project" value="UniProtKB-UniRule"/>
</dbReference>
<dbReference type="GO" id="GO:0005829">
    <property type="term" value="C:cytosol"/>
    <property type="evidence" value="ECO:0007669"/>
    <property type="project" value="TreeGrafter"/>
</dbReference>
<dbReference type="InterPro" id="IPR007694">
    <property type="entry name" value="DNA_helicase_DnaB-like_C"/>
</dbReference>
<reference evidence="19" key="1">
    <citation type="submission" date="2020-09" db="EMBL/GenBank/DDBJ databases">
        <authorList>
            <person name="Kim M.K."/>
        </authorList>
    </citation>
    <scope>NUCLEOTIDE SEQUENCE</scope>
    <source>
        <strain evidence="19">BT664</strain>
    </source>
</reference>
<dbReference type="NCBIfam" id="TIGR00665">
    <property type="entry name" value="DnaB"/>
    <property type="match status" value="1"/>
</dbReference>
<accession>A0A927BGT9</accession>